<keyword evidence="2" id="KW-0233">DNA recombination</keyword>
<dbReference type="Pfam" id="PF00589">
    <property type="entry name" value="Phage_integrase"/>
    <property type="match status" value="1"/>
</dbReference>
<dbReference type="InterPro" id="IPR010998">
    <property type="entry name" value="Integrase_recombinase_N"/>
</dbReference>
<sequence length="614" mass="70164">MVVELPLEKQEKVKSKIDNFRVMKQCKIRDFASFVGTLVSCCITLKYGRVYMRAFERERFLALERNNDDFEAIMRLSSELEEDFDWWSKHISQAKNHIRRFDPAVEIFSHASSSGWGAYCNEHRVNGYWNEEERDQHINYLELLVAWFGLKCFAKELRDCDVLLRIDNTTAIAYINKKGGVRFPKLAKIAKKIWQWCENKNLWIFASYIASKDNVEADFESRRLEPETEFALAQSAFRQIVSKFGNPEIDIFATRTNTKSKQYISWKKDPGSIVIDAFTGTSSPLVEDYPGCRNYIRRALQLNETPTESTDIIIASLSESSLKQYNTGLKKWWRFCGVNQSDPYQITVPMVLRFLTIQYKNGASYGTLNCFRSAIGKIQGSSLADDSRIKGFFKGVAKLKPPRAKYDCTWDPKIVLEYLGKLNSNDDLTLDELSKKLVTLLALVTSHRMQTLTLIDIRNIMQNEDKYEIKISENIKISKPGKVQPNLIIPVFESNSSICPAIALTTYLKRTKALRGGKNKLFVAIKKPHKAVGSQTLSRWIKSVLNNSGLDTSKFSAYSTRHASTSATERSGINVDLILKAAGWTKKSKSFARFYNRPVIPDNKSYALAILNQS</sequence>
<dbReference type="GO" id="GO:0071897">
    <property type="term" value="P:DNA biosynthetic process"/>
    <property type="evidence" value="ECO:0007669"/>
    <property type="project" value="UniProtKB-ARBA"/>
</dbReference>
<evidence type="ECO:0000256" key="1">
    <source>
        <dbReference type="ARBA" id="ARBA00023125"/>
    </source>
</evidence>
<evidence type="ECO:0000313" key="4">
    <source>
        <dbReference type="Proteomes" id="UP000504618"/>
    </source>
</evidence>
<keyword evidence="4" id="KW-1185">Reference proteome</keyword>
<dbReference type="RefSeq" id="XP_024888222.1">
    <property type="nucleotide sequence ID" value="XM_025032454.1"/>
</dbReference>
<dbReference type="GO" id="GO:0015074">
    <property type="term" value="P:DNA integration"/>
    <property type="evidence" value="ECO:0007669"/>
    <property type="project" value="InterPro"/>
</dbReference>
<dbReference type="Gene3D" id="1.10.443.10">
    <property type="entry name" value="Intergrase catalytic core"/>
    <property type="match status" value="1"/>
</dbReference>
<dbReference type="PANTHER" id="PTHR35617">
    <property type="entry name" value="PHAGE_INTEGRASE DOMAIN-CONTAINING PROTEIN"/>
    <property type="match status" value="1"/>
</dbReference>
<dbReference type="Gene3D" id="1.10.150.130">
    <property type="match status" value="1"/>
</dbReference>
<evidence type="ECO:0000256" key="2">
    <source>
        <dbReference type="ARBA" id="ARBA00023172"/>
    </source>
</evidence>
<evidence type="ECO:0000259" key="3">
    <source>
        <dbReference type="Pfam" id="PF00589"/>
    </source>
</evidence>
<keyword evidence="1" id="KW-0238">DNA-binding</keyword>
<proteinExistence type="predicted"/>
<dbReference type="GeneID" id="112465081"/>
<dbReference type="Proteomes" id="UP000504618">
    <property type="component" value="Unplaced"/>
</dbReference>
<dbReference type="InterPro" id="IPR043502">
    <property type="entry name" value="DNA/RNA_pol_sf"/>
</dbReference>
<name>A0A6J1R0S4_9HYME</name>
<dbReference type="SUPFAM" id="SSF56672">
    <property type="entry name" value="DNA/RNA polymerases"/>
    <property type="match status" value="1"/>
</dbReference>
<dbReference type="SUPFAM" id="SSF56349">
    <property type="entry name" value="DNA breaking-rejoining enzymes"/>
    <property type="match status" value="1"/>
</dbReference>
<dbReference type="InterPro" id="IPR011010">
    <property type="entry name" value="DNA_brk_join_enz"/>
</dbReference>
<protein>
    <submittedName>
        <fullName evidence="5">Uncharacterized protein LOC112465081</fullName>
    </submittedName>
</protein>
<evidence type="ECO:0000313" key="5">
    <source>
        <dbReference type="RefSeq" id="XP_024888222.1"/>
    </source>
</evidence>
<accession>A0A6J1R0S4</accession>
<dbReference type="AlphaFoldDB" id="A0A6J1R0S4"/>
<dbReference type="PANTHER" id="PTHR35617:SF3">
    <property type="entry name" value="CORE-BINDING (CB) DOMAIN-CONTAINING PROTEIN"/>
    <property type="match status" value="1"/>
</dbReference>
<gene>
    <name evidence="5" type="primary">LOC112465081</name>
</gene>
<dbReference type="InterPro" id="IPR002104">
    <property type="entry name" value="Integrase_catalytic"/>
</dbReference>
<organism evidence="4 5">
    <name type="scientific">Temnothorax curvispinosus</name>
    <dbReference type="NCBI Taxonomy" id="300111"/>
    <lineage>
        <taxon>Eukaryota</taxon>
        <taxon>Metazoa</taxon>
        <taxon>Ecdysozoa</taxon>
        <taxon>Arthropoda</taxon>
        <taxon>Hexapoda</taxon>
        <taxon>Insecta</taxon>
        <taxon>Pterygota</taxon>
        <taxon>Neoptera</taxon>
        <taxon>Endopterygota</taxon>
        <taxon>Hymenoptera</taxon>
        <taxon>Apocrita</taxon>
        <taxon>Aculeata</taxon>
        <taxon>Formicoidea</taxon>
        <taxon>Formicidae</taxon>
        <taxon>Myrmicinae</taxon>
        <taxon>Temnothorax</taxon>
    </lineage>
</organism>
<dbReference type="GO" id="GO:0006310">
    <property type="term" value="P:DNA recombination"/>
    <property type="evidence" value="ECO:0007669"/>
    <property type="project" value="UniProtKB-KW"/>
</dbReference>
<feature type="domain" description="Tyr recombinase" evidence="3">
    <location>
        <begin position="426"/>
        <end position="589"/>
    </location>
</feature>
<reference evidence="5" key="1">
    <citation type="submission" date="2025-08" db="UniProtKB">
        <authorList>
            <consortium name="RefSeq"/>
        </authorList>
    </citation>
    <scope>IDENTIFICATION</scope>
    <source>
        <tissue evidence="5">Whole body</tissue>
    </source>
</reference>
<dbReference type="CDD" id="cd09275">
    <property type="entry name" value="RNase_HI_RT_DIRS1"/>
    <property type="match status" value="1"/>
</dbReference>
<dbReference type="GO" id="GO:0003677">
    <property type="term" value="F:DNA binding"/>
    <property type="evidence" value="ECO:0007669"/>
    <property type="project" value="UniProtKB-KW"/>
</dbReference>
<dbReference type="OrthoDB" id="7699712at2759"/>
<dbReference type="InterPro" id="IPR013762">
    <property type="entry name" value="Integrase-like_cat_sf"/>
</dbReference>